<name>W7EUI7_PLAF8</name>
<proteinExistence type="predicted"/>
<reference evidence="4" key="1">
    <citation type="submission" date="2007-11" db="EMBL/GenBank/DDBJ databases">
        <authorList>
            <consortium name="The Broad Institute Genome Sequencing Platform"/>
            <person name="Volkman S.K."/>
            <person name="Daily J.P."/>
            <person name="Sarr O."/>
            <person name="Ndiaye D."/>
            <person name="Ndir O."/>
            <person name="Mboup S."/>
            <person name="Lukens A."/>
            <person name="Stange-Thomann N."/>
            <person name="Mauceli E."/>
            <person name="Gnerre S."/>
            <person name="Jaffe D."/>
            <person name="Zainoun J."/>
            <person name="Wiegand R.C."/>
            <person name="Birren B."/>
            <person name="Galagan J."/>
            <person name="Lander E."/>
            <person name="Wirth D.F."/>
        </authorList>
    </citation>
    <scope>NUCLEOTIDE SEQUENCE [LARGE SCALE GENOMIC DNA]</scope>
    <source>
        <strain evidence="4">7G8</strain>
    </source>
</reference>
<organism evidence="3 4">
    <name type="scientific">Plasmodium falciparum (isolate 7G8)</name>
    <dbReference type="NCBI Taxonomy" id="57266"/>
    <lineage>
        <taxon>Eukaryota</taxon>
        <taxon>Sar</taxon>
        <taxon>Alveolata</taxon>
        <taxon>Apicomplexa</taxon>
        <taxon>Aconoidasida</taxon>
        <taxon>Haemosporida</taxon>
        <taxon>Plasmodiidae</taxon>
        <taxon>Plasmodium</taxon>
        <taxon>Plasmodium (Laverania)</taxon>
    </lineage>
</organism>
<accession>W7EUI7</accession>
<dbReference type="EMBL" id="KE123644">
    <property type="protein sequence ID" value="EUR63576.1"/>
    <property type="molecule type" value="Genomic_DNA"/>
</dbReference>
<dbReference type="AlphaFoldDB" id="W7EUI7"/>
<protein>
    <recommendedName>
        <fullName evidence="2">AP2-coincident C-terminal domain-containing protein</fullName>
    </recommendedName>
</protein>
<feature type="region of interest" description="Disordered" evidence="1">
    <location>
        <begin position="117"/>
        <end position="186"/>
    </location>
</feature>
<reference evidence="3 4" key="2">
    <citation type="submission" date="2013-02" db="EMBL/GenBank/DDBJ databases">
        <title>The Genome Sequence of Plasmodium falciparum 7G8.</title>
        <authorList>
            <consortium name="The Broad Institute Genome Sequencing Platform"/>
            <consortium name="The Broad Institute Genome Sequencing Center for Infectious Disease"/>
            <person name="Neafsey D."/>
            <person name="Cheeseman I."/>
            <person name="Volkman S."/>
            <person name="Adams J."/>
            <person name="Walker B."/>
            <person name="Young S.K."/>
            <person name="Zeng Q."/>
            <person name="Gargeya S."/>
            <person name="Fitzgerald M."/>
            <person name="Haas B."/>
            <person name="Abouelleil A."/>
            <person name="Alvarado L."/>
            <person name="Arachchi H.M."/>
            <person name="Berlin A.M."/>
            <person name="Chapman S.B."/>
            <person name="Dewar J."/>
            <person name="Goldberg J."/>
            <person name="Griggs A."/>
            <person name="Gujja S."/>
            <person name="Hansen M."/>
            <person name="Howarth C."/>
            <person name="Imamovic A."/>
            <person name="Larimer J."/>
            <person name="McCowan C."/>
            <person name="Murphy C."/>
            <person name="Neiman D."/>
            <person name="Pearson M."/>
            <person name="Priest M."/>
            <person name="Roberts A."/>
            <person name="Saif S."/>
            <person name="Shea T."/>
            <person name="Sisk P."/>
            <person name="Sykes S."/>
            <person name="Wortman J."/>
            <person name="Nusbaum C."/>
            <person name="Birren B."/>
        </authorList>
    </citation>
    <scope>NUCLEOTIDE SEQUENCE [LARGE SCALE GENOMIC DNA]</scope>
    <source>
        <strain evidence="3 4">7G8</strain>
    </source>
</reference>
<dbReference type="Proteomes" id="UP000030688">
    <property type="component" value="Unassembled WGS sequence"/>
</dbReference>
<evidence type="ECO:0000313" key="4">
    <source>
        <dbReference type="Proteomes" id="UP000030688"/>
    </source>
</evidence>
<evidence type="ECO:0000259" key="2">
    <source>
        <dbReference type="Pfam" id="PF14733"/>
    </source>
</evidence>
<dbReference type="InterPro" id="IPR028078">
    <property type="entry name" value="ACDC"/>
</dbReference>
<gene>
    <name evidence="3" type="ORF">PFBG_05324</name>
</gene>
<sequence length="309" mass="35724">MNDMNGSSYQIFDENKMVSFYEDLKNIGLNKLNGNNSSLLNDTICKVSDSSNSNNYYNNSNFCTSYKNDSYSFSNIFKIIQKNTDDFLREKKDRNMLTEHNARNNILRLLTSQINRKDYSPNGEMEDGHEEHKTEEAKEDMEDSKCREVTGSINMKNWKEEGNNKSNEENKSNEKNVSNEESDEHNPIKQPFIIHNSLDSLNSPDNLLIYKNAIVLLLNDIKLKCLPQLGKQFSDVGRIIDNYLIYVNSVLNENFLCTFVNLFDMCVTNNTLPSQMDTKIQHIFCNALIAFHVVFLNLLHNNNNHLLDN</sequence>
<evidence type="ECO:0000313" key="3">
    <source>
        <dbReference type="EMBL" id="EUR63576.1"/>
    </source>
</evidence>
<feature type="domain" description="AP2-coincident C-terminal" evidence="2">
    <location>
        <begin position="203"/>
        <end position="288"/>
    </location>
</feature>
<feature type="compositionally biased region" description="Basic and acidic residues" evidence="1">
    <location>
        <begin position="157"/>
        <end position="178"/>
    </location>
</feature>
<dbReference type="Pfam" id="PF14733">
    <property type="entry name" value="ACDC"/>
    <property type="match status" value="1"/>
</dbReference>
<evidence type="ECO:0000256" key="1">
    <source>
        <dbReference type="SAM" id="MobiDB-lite"/>
    </source>
</evidence>